<evidence type="ECO:0000256" key="4">
    <source>
        <dbReference type="ARBA" id="ARBA00023136"/>
    </source>
</evidence>
<organism evidence="8 9">
    <name type="scientific">Parabacteroides gordonii MS-1 = DSM 23371</name>
    <dbReference type="NCBI Taxonomy" id="1203610"/>
    <lineage>
        <taxon>Bacteria</taxon>
        <taxon>Pseudomonadati</taxon>
        <taxon>Bacteroidota</taxon>
        <taxon>Bacteroidia</taxon>
        <taxon>Bacteroidales</taxon>
        <taxon>Tannerellaceae</taxon>
        <taxon>Parabacteroides</taxon>
    </lineage>
</organism>
<comment type="caution">
    <text evidence="8">The sequence shown here is derived from an EMBL/GenBank/DDBJ whole genome shotgun (WGS) entry which is preliminary data.</text>
</comment>
<reference evidence="8 9" key="1">
    <citation type="submission" date="2013-04" db="EMBL/GenBank/DDBJ databases">
        <title>The Genome Sequence of Parabacteroides gordonii DSM 23371.</title>
        <authorList>
            <consortium name="The Broad Institute Genomics Platform"/>
            <person name="Earl A."/>
            <person name="Ward D."/>
            <person name="Feldgarden M."/>
            <person name="Gevers D."/>
            <person name="Martens E."/>
            <person name="Sakamoto M."/>
            <person name="Benno Y."/>
            <person name="Suzuki N."/>
            <person name="Matsunaga N."/>
            <person name="Koshihara K."/>
            <person name="Seki M."/>
            <person name="Komiya H."/>
            <person name="Walker B."/>
            <person name="Young S."/>
            <person name="Zeng Q."/>
            <person name="Gargeya S."/>
            <person name="Fitzgerald M."/>
            <person name="Haas B."/>
            <person name="Abouelleil A."/>
            <person name="Allen A.W."/>
            <person name="Alvarado L."/>
            <person name="Arachchi H.M."/>
            <person name="Berlin A.M."/>
            <person name="Chapman S.B."/>
            <person name="Gainer-Dewar J."/>
            <person name="Goldberg J."/>
            <person name="Griggs A."/>
            <person name="Gujja S."/>
            <person name="Hansen M."/>
            <person name="Howarth C."/>
            <person name="Imamovic A."/>
            <person name="Ireland A."/>
            <person name="Larimer J."/>
            <person name="McCowan C."/>
            <person name="Murphy C."/>
            <person name="Pearson M."/>
            <person name="Poon T.W."/>
            <person name="Priest M."/>
            <person name="Roberts A."/>
            <person name="Saif S."/>
            <person name="Shea T."/>
            <person name="Sisk P."/>
            <person name="Sykes S."/>
            <person name="Wortman J."/>
            <person name="Nusbaum C."/>
            <person name="Birren B."/>
        </authorList>
    </citation>
    <scope>NUCLEOTIDE SEQUENCE [LARGE SCALE GENOMIC DNA]</scope>
    <source>
        <strain evidence="8 9">MS-1</strain>
    </source>
</reference>
<dbReference type="HOGENOM" id="CLU_015553_1_4_10"/>
<protein>
    <recommendedName>
        <fullName evidence="10">RagB/SusD domain-containing protein</fullName>
    </recommendedName>
</protein>
<dbReference type="RefSeq" id="WP_028727213.1">
    <property type="nucleotide sequence ID" value="NZ_AUAE01000012.1"/>
</dbReference>
<evidence type="ECO:0000313" key="9">
    <source>
        <dbReference type="Proteomes" id="UP000033035"/>
    </source>
</evidence>
<dbReference type="SUPFAM" id="SSF48452">
    <property type="entry name" value="TPR-like"/>
    <property type="match status" value="1"/>
</dbReference>
<name>A0A0F5JLA6_9BACT</name>
<evidence type="ECO:0000256" key="3">
    <source>
        <dbReference type="ARBA" id="ARBA00022729"/>
    </source>
</evidence>
<dbReference type="InterPro" id="IPR011990">
    <property type="entry name" value="TPR-like_helical_dom_sf"/>
</dbReference>
<keyword evidence="3" id="KW-0732">Signal</keyword>
<dbReference type="Pfam" id="PF07980">
    <property type="entry name" value="SusD_RagB"/>
    <property type="match status" value="1"/>
</dbReference>
<evidence type="ECO:0000313" key="8">
    <source>
        <dbReference type="EMBL" id="KKB58538.1"/>
    </source>
</evidence>
<dbReference type="EMBL" id="AQHW01000009">
    <property type="protein sequence ID" value="KKB58538.1"/>
    <property type="molecule type" value="Genomic_DNA"/>
</dbReference>
<dbReference type="Gene3D" id="1.25.40.390">
    <property type="match status" value="1"/>
</dbReference>
<accession>A0A0F5JLA6</accession>
<keyword evidence="4" id="KW-0472">Membrane</keyword>
<evidence type="ECO:0000256" key="2">
    <source>
        <dbReference type="ARBA" id="ARBA00006275"/>
    </source>
</evidence>
<sequence length="532" mass="60329">MKRFEIYIIALMAVLSSCSDFLDREPYGELSEDNFYQNKDQAVYAANACYKTLQTLNGFWATGVQIFGDLCSDDCTQNGSIDASYARASFDPGDNYLVTGSFVNAYTGIARCNIGIEKVSNMPDDKISSKDRNRIAAEMRFIRGYWYYHLIRLYGDVPILLTQVDLKDEAALHPARSSVDEVYEKVIVPDLTFAAQHLPSSYGAEDAPRATSGAAYAFLSAAYLYRQDYANAIKAGEEVVKLADEGVYELLADMESIYMETNEYNKESIFEASFSKDQQNWKTRYFGTVEGGFCRGEIYTTHFNPTANLRDAYALIDGNPIGKDVNSLYDAAAYWKNRDPRFDITFYTPLDVSTHRTTGEPLVYSMDWLLNKEGGVDFQKNTLWYGPNETNVGLNNILMRYAEVLLNLAEAYIQTGDFQTGAKYINQIRTRARNYALAHPDKYIPAGLPESKVLPDITISGKEDGMEKLRYERRVEFAGEDVRGYDLRRWNIEESTWAKVQGFTWDKKMSLLPIPNTEISKNPNLKPQNPGY</sequence>
<feature type="domain" description="RagB/SusD" evidence="6">
    <location>
        <begin position="266"/>
        <end position="532"/>
    </location>
</feature>
<proteinExistence type="inferred from homology"/>
<dbReference type="GO" id="GO:0009279">
    <property type="term" value="C:cell outer membrane"/>
    <property type="evidence" value="ECO:0007669"/>
    <property type="project" value="UniProtKB-SubCell"/>
</dbReference>
<keyword evidence="5" id="KW-0998">Cell outer membrane</keyword>
<evidence type="ECO:0000256" key="1">
    <source>
        <dbReference type="ARBA" id="ARBA00004442"/>
    </source>
</evidence>
<comment type="similarity">
    <text evidence="2">Belongs to the SusD family.</text>
</comment>
<dbReference type="Pfam" id="PF14322">
    <property type="entry name" value="SusD-like_3"/>
    <property type="match status" value="1"/>
</dbReference>
<evidence type="ECO:0000259" key="7">
    <source>
        <dbReference type="Pfam" id="PF14322"/>
    </source>
</evidence>
<dbReference type="STRING" id="1203610.HMPREF1536_01415"/>
<feature type="domain" description="SusD-like N-terminal" evidence="7">
    <location>
        <begin position="20"/>
        <end position="224"/>
    </location>
</feature>
<evidence type="ECO:0000259" key="6">
    <source>
        <dbReference type="Pfam" id="PF07980"/>
    </source>
</evidence>
<comment type="subcellular location">
    <subcellularLocation>
        <location evidence="1">Cell outer membrane</location>
    </subcellularLocation>
</comment>
<dbReference type="InterPro" id="IPR012944">
    <property type="entry name" value="SusD_RagB_dom"/>
</dbReference>
<evidence type="ECO:0000256" key="5">
    <source>
        <dbReference type="ARBA" id="ARBA00023237"/>
    </source>
</evidence>
<dbReference type="CDD" id="cd08977">
    <property type="entry name" value="SusD"/>
    <property type="match status" value="1"/>
</dbReference>
<dbReference type="PROSITE" id="PS51257">
    <property type="entry name" value="PROKAR_LIPOPROTEIN"/>
    <property type="match status" value="1"/>
</dbReference>
<gene>
    <name evidence="8" type="ORF">HMPREF1536_01415</name>
</gene>
<dbReference type="PATRIC" id="fig|1203610.3.peg.1448"/>
<dbReference type="Proteomes" id="UP000033035">
    <property type="component" value="Unassembled WGS sequence"/>
</dbReference>
<dbReference type="InterPro" id="IPR033985">
    <property type="entry name" value="SusD-like_N"/>
</dbReference>
<dbReference type="InterPro" id="IPR019734">
    <property type="entry name" value="TPR_rpt"/>
</dbReference>
<evidence type="ECO:0008006" key="10">
    <source>
        <dbReference type="Google" id="ProtNLM"/>
    </source>
</evidence>
<dbReference type="SMART" id="SM00028">
    <property type="entry name" value="TPR"/>
    <property type="match status" value="2"/>
</dbReference>
<dbReference type="AlphaFoldDB" id="A0A0F5JLA6"/>
<keyword evidence="9" id="KW-1185">Reference proteome</keyword>